<evidence type="ECO:0000313" key="3">
    <source>
        <dbReference type="Proteomes" id="UP000320496"/>
    </source>
</evidence>
<dbReference type="RefSeq" id="WP_145372337.1">
    <property type="nucleotide sequence ID" value="NZ_CP036275.1"/>
</dbReference>
<name>A0A517ZFB5_9PLAN</name>
<dbReference type="KEGG" id="mri:Mal4_54870"/>
<gene>
    <name evidence="2" type="ORF">Mal4_54870</name>
</gene>
<keyword evidence="3" id="KW-1185">Reference proteome</keyword>
<dbReference type="Pfam" id="PF24098">
    <property type="entry name" value="DUF7380"/>
    <property type="match status" value="1"/>
</dbReference>
<dbReference type="EMBL" id="CP036275">
    <property type="protein sequence ID" value="QDU41122.1"/>
    <property type="molecule type" value="Genomic_DNA"/>
</dbReference>
<dbReference type="Proteomes" id="UP000320496">
    <property type="component" value="Chromosome"/>
</dbReference>
<accession>A0A517ZFB5</accession>
<dbReference type="InterPro" id="IPR055804">
    <property type="entry name" value="DUF7380"/>
</dbReference>
<sequence>MSDSNEEAISLPSELIETLAKHDSSPDDFDEAEPSFAIERQAKAFEALTDNHRRAIYAEVAALQMDLLHGQGQSHWGTRFGPIVENIMEDGTRHSFPDITGLDEPTIEYLGRRASEATHPVLRARYADFLWDITKIATGNWPSIELARQAIDSYIECGIRYPNSDQTLERLTRALELALSVRDDTRASKVVDTMLGILDQTEFPGSDALWLFDTLTEQRGVTLCNEQEDKLIDALEAELARICDSENAVGIVAKDPAIRLARHYERDGKPQEAKRVIRTYGNALADWPAPHFLIQMV</sequence>
<organism evidence="2 3">
    <name type="scientific">Maioricimonas rarisocia</name>
    <dbReference type="NCBI Taxonomy" id="2528026"/>
    <lineage>
        <taxon>Bacteria</taxon>
        <taxon>Pseudomonadati</taxon>
        <taxon>Planctomycetota</taxon>
        <taxon>Planctomycetia</taxon>
        <taxon>Planctomycetales</taxon>
        <taxon>Planctomycetaceae</taxon>
        <taxon>Maioricimonas</taxon>
    </lineage>
</organism>
<proteinExistence type="predicted"/>
<dbReference type="AlphaFoldDB" id="A0A517ZFB5"/>
<evidence type="ECO:0000313" key="2">
    <source>
        <dbReference type="EMBL" id="QDU41122.1"/>
    </source>
</evidence>
<evidence type="ECO:0000259" key="1">
    <source>
        <dbReference type="Pfam" id="PF24098"/>
    </source>
</evidence>
<dbReference type="OrthoDB" id="1100085at2"/>
<reference evidence="2 3" key="1">
    <citation type="submission" date="2019-02" db="EMBL/GenBank/DDBJ databases">
        <title>Deep-cultivation of Planctomycetes and their phenomic and genomic characterization uncovers novel biology.</title>
        <authorList>
            <person name="Wiegand S."/>
            <person name="Jogler M."/>
            <person name="Boedeker C."/>
            <person name="Pinto D."/>
            <person name="Vollmers J."/>
            <person name="Rivas-Marin E."/>
            <person name="Kohn T."/>
            <person name="Peeters S.H."/>
            <person name="Heuer A."/>
            <person name="Rast P."/>
            <person name="Oberbeckmann S."/>
            <person name="Bunk B."/>
            <person name="Jeske O."/>
            <person name="Meyerdierks A."/>
            <person name="Storesund J.E."/>
            <person name="Kallscheuer N."/>
            <person name="Luecker S."/>
            <person name="Lage O.M."/>
            <person name="Pohl T."/>
            <person name="Merkel B.J."/>
            <person name="Hornburger P."/>
            <person name="Mueller R.-W."/>
            <person name="Bruemmer F."/>
            <person name="Labrenz M."/>
            <person name="Spormann A.M."/>
            <person name="Op den Camp H."/>
            <person name="Overmann J."/>
            <person name="Amann R."/>
            <person name="Jetten M.S.M."/>
            <person name="Mascher T."/>
            <person name="Medema M.H."/>
            <person name="Devos D.P."/>
            <person name="Kaster A.-K."/>
            <person name="Ovreas L."/>
            <person name="Rohde M."/>
            <person name="Galperin M.Y."/>
            <person name="Jogler C."/>
        </authorList>
    </citation>
    <scope>NUCLEOTIDE SEQUENCE [LARGE SCALE GENOMIC DNA]</scope>
    <source>
        <strain evidence="2 3">Mal4</strain>
    </source>
</reference>
<protein>
    <recommendedName>
        <fullName evidence="1">DUF7380 domain-containing protein</fullName>
    </recommendedName>
</protein>
<feature type="domain" description="DUF7380" evidence="1">
    <location>
        <begin position="78"/>
        <end position="186"/>
    </location>
</feature>